<dbReference type="PANTHER" id="PTHR32114">
    <property type="entry name" value="ABC TRANSPORTER ABCH.3"/>
    <property type="match status" value="1"/>
</dbReference>
<reference evidence="3 4" key="1">
    <citation type="journal article" date="2024" name="Microbiology">
        <title>Methylomarinum rosea sp. nov., a novel halophilic methanotrophic bacterium from the hypersaline Lake Elton.</title>
        <authorList>
            <person name="Suleimanov R.Z."/>
            <person name="Oshkin I.Y."/>
            <person name="Danilova O.V."/>
            <person name="Suzina N.E."/>
            <person name="Dedysh S.N."/>
        </authorList>
    </citation>
    <scope>NUCLEOTIDE SEQUENCE [LARGE SCALE GENOMIC DNA]</scope>
    <source>
        <strain evidence="3 4">Ch1-1</strain>
    </source>
</reference>
<gene>
    <name evidence="3" type="ORF">Q9L42_012430</name>
</gene>
<feature type="coiled-coil region" evidence="1">
    <location>
        <begin position="746"/>
        <end position="780"/>
    </location>
</feature>
<keyword evidence="1" id="KW-0175">Coiled coil</keyword>
<sequence length="1021" mass="115026">MRPLKLTLSAFGPYAGEQLFDFRLLEDRNLFLISGDIGAGKTTIFDAICCALYGETSGGERTVEEMRSHHADPDTRTEITLEFEIQGELYRACFSPRQSIPKKRGEGYTEQTVQSALYKIDFVDQPGEQALLVSESISKTRPEIEALIGFNVHQFRQVVMLAQGKFRELLNANSAEREEILKTLVDTEFLSRFERKLKTLETELKQSVVNLEAQIKGLLKSENVEHADQLLPQIEEIKRQRLDAERQIDDAERLRGKAEAELNEATALKDLFAQQRQLLLSRQALVEQKDRIEALAAALQRHGEAEKLWPDYRLYEEADKALKSADEALAEARHEHEARQRIAIEATEQLTTLEQEKPAQEQRKRELQSLRQTHAALASLAGDRQKQHQANTSLQTAQQALSQAETKLQEQRSALEKSETELETLGSCDAALLQTRHHLEKKQEQLKQIQRIENKQRELENATKKLRALQRQLETRQQEVDSSAGALQQLEQARMQDIASHLAAQLQQGQPCAVCGSHDHPLPATPPAHIPADEQLEAARQNLQAAEKQLSEIRQDFDHQRRELDRIAGVLDELKTVGAESEISRDDCQADIDLLKRQAHELTLQAEQKQLLKNRQGQLKTAIKNDEDALTGLRTRLGECQSQVSTLAGQIQSQLERIPELYRDKADLNPEIAALERQIQQFDRRLDEASRAHHAAQQRFNTAQGVLNGAQKQRLQASADFESKQRLITGLIEQSPFADIAALKSSKLTEQEVRSQTEQVEHYREETRRIESRLDELATQLTGKANPDLAPLQDAYRQAQTHKNDCLERRIRLDEQHRVLDKLINKIAKEQQALEAATQEYEQASHLSRIANGSGHQGSKLSFSRYLLGRLLDEILQSASSRLYIMSEGRYRLIRKLDQANKRSAFGLDIELTDAYTGQKRSVSTFSGGEGFLASLSLALGLSEVVRSNAGGIQLDTLFIDEGFGSLNDEALEQAINVLTMLSGDGRLVGVISHVNELKERIDAQLVVSKTANGSSAEFVL</sequence>
<feature type="coiled-coil region" evidence="1">
    <location>
        <begin position="813"/>
        <end position="847"/>
    </location>
</feature>
<dbReference type="InterPro" id="IPR027417">
    <property type="entry name" value="P-loop_NTPase"/>
</dbReference>
<dbReference type="AlphaFoldDB" id="A0AAU7NQE3"/>
<evidence type="ECO:0000256" key="1">
    <source>
        <dbReference type="SAM" id="Coils"/>
    </source>
</evidence>
<dbReference type="Proteomes" id="UP001225378">
    <property type="component" value="Chromosome"/>
</dbReference>
<keyword evidence="4" id="KW-1185">Reference proteome</keyword>
<feature type="region of interest" description="Disordered" evidence="2">
    <location>
        <begin position="351"/>
        <end position="370"/>
    </location>
</feature>
<dbReference type="EMBL" id="CP157743">
    <property type="protein sequence ID" value="XBS19172.1"/>
    <property type="molecule type" value="Genomic_DNA"/>
</dbReference>
<dbReference type="RefSeq" id="WP_349431157.1">
    <property type="nucleotide sequence ID" value="NZ_CP157743.1"/>
</dbReference>
<dbReference type="PANTHER" id="PTHR32114:SF2">
    <property type="entry name" value="ABC TRANSPORTER ABCH.3"/>
    <property type="match status" value="1"/>
</dbReference>
<dbReference type="GO" id="GO:0006302">
    <property type="term" value="P:double-strand break repair"/>
    <property type="evidence" value="ECO:0007669"/>
    <property type="project" value="InterPro"/>
</dbReference>
<organism evidence="3 4">
    <name type="scientific">Methylomarinum roseum</name>
    <dbReference type="NCBI Taxonomy" id="3067653"/>
    <lineage>
        <taxon>Bacteria</taxon>
        <taxon>Pseudomonadati</taxon>
        <taxon>Pseudomonadota</taxon>
        <taxon>Gammaproteobacteria</taxon>
        <taxon>Methylococcales</taxon>
        <taxon>Methylococcaceae</taxon>
        <taxon>Methylomarinum</taxon>
    </lineage>
</organism>
<feature type="compositionally biased region" description="Basic and acidic residues" evidence="2">
    <location>
        <begin position="354"/>
        <end position="368"/>
    </location>
</feature>
<name>A0AAU7NQE3_9GAMM</name>
<feature type="coiled-coil region" evidence="1">
    <location>
        <begin position="672"/>
        <end position="699"/>
    </location>
</feature>
<feature type="compositionally biased region" description="Basic and acidic residues" evidence="2">
    <location>
        <begin position="407"/>
        <end position="420"/>
    </location>
</feature>
<dbReference type="GO" id="GO:0016887">
    <property type="term" value="F:ATP hydrolysis activity"/>
    <property type="evidence" value="ECO:0007669"/>
    <property type="project" value="InterPro"/>
</dbReference>
<evidence type="ECO:0000313" key="3">
    <source>
        <dbReference type="EMBL" id="XBS19172.1"/>
    </source>
</evidence>
<proteinExistence type="predicted"/>
<accession>A0AAU7NQE3</accession>
<feature type="compositionally biased region" description="Low complexity" evidence="2">
    <location>
        <begin position="392"/>
        <end position="404"/>
    </location>
</feature>
<dbReference type="Gene3D" id="3.40.50.300">
    <property type="entry name" value="P-loop containing nucleotide triphosphate hydrolases"/>
    <property type="match status" value="2"/>
</dbReference>
<dbReference type="Pfam" id="PF13558">
    <property type="entry name" value="SbcC_Walker_B"/>
    <property type="match status" value="1"/>
</dbReference>
<feature type="region of interest" description="Disordered" evidence="2">
    <location>
        <begin position="380"/>
        <end position="421"/>
    </location>
</feature>
<dbReference type="KEGG" id="mech:Q9L42_012430"/>
<dbReference type="SUPFAM" id="SSF52540">
    <property type="entry name" value="P-loop containing nucleoside triphosphate hydrolases"/>
    <property type="match status" value="2"/>
</dbReference>
<evidence type="ECO:0000313" key="4">
    <source>
        <dbReference type="Proteomes" id="UP001225378"/>
    </source>
</evidence>
<evidence type="ECO:0000256" key="2">
    <source>
        <dbReference type="SAM" id="MobiDB-lite"/>
    </source>
</evidence>
<feature type="coiled-coil region" evidence="1">
    <location>
        <begin position="536"/>
        <end position="612"/>
    </location>
</feature>
<protein>
    <submittedName>
        <fullName evidence="3">SMC family ATPase</fullName>
    </submittedName>
</protein>